<dbReference type="InterPro" id="IPR018197">
    <property type="entry name" value="Glycerate_kinase_RE-like"/>
</dbReference>
<gene>
    <name evidence="4" type="ORF">MNBD_BACTEROID01-2174</name>
</gene>
<dbReference type="Pfam" id="PF02595">
    <property type="entry name" value="Gly_kinase"/>
    <property type="match status" value="1"/>
</dbReference>
<dbReference type="PANTHER" id="PTHR21599:SF0">
    <property type="entry name" value="GLYCERATE KINASE"/>
    <property type="match status" value="1"/>
</dbReference>
<keyword evidence="2 4" id="KW-0808">Transferase</keyword>
<reference evidence="4" key="1">
    <citation type="submission" date="2018-06" db="EMBL/GenBank/DDBJ databases">
        <authorList>
            <person name="Zhirakovskaya E."/>
        </authorList>
    </citation>
    <scope>NUCLEOTIDE SEQUENCE</scope>
</reference>
<dbReference type="PANTHER" id="PTHR21599">
    <property type="entry name" value="GLYCERATE KINASE"/>
    <property type="match status" value="1"/>
</dbReference>
<dbReference type="Gene3D" id="3.90.1510.10">
    <property type="entry name" value="Glycerate kinase, domain 2"/>
    <property type="match status" value="1"/>
</dbReference>
<dbReference type="SUPFAM" id="SSF110738">
    <property type="entry name" value="Glycerate kinase I"/>
    <property type="match status" value="1"/>
</dbReference>
<comment type="similarity">
    <text evidence="1">Belongs to the glycerate kinase type-1 family.</text>
</comment>
<evidence type="ECO:0000256" key="3">
    <source>
        <dbReference type="ARBA" id="ARBA00022777"/>
    </source>
</evidence>
<dbReference type="PIRSF" id="PIRSF006078">
    <property type="entry name" value="GlxK"/>
    <property type="match status" value="1"/>
</dbReference>
<sequence length="370" mass="38163">MNILAAPNSMKGSLDAFDFSDAIEKAFLDVSGSFKVKKIPVADGGDLTGEVLCRALNAKTVQTVARDPLGRGITVQYAVSGNTAIIEMANVSGMKLLDEEELNPMVASSYGTGELILDAASRGCTNILLGVGGSATVDGGSGMLQALGAKYFNSGGDELPGNGGALSQISSIRFTPLIHNIKINIISDVENPLLGENGAACVFGPQKGATPEMAIELEKGLSNWSRLLGKFSDKDIPNMPGAGAAGGIATGLVACLNARVVPGADFILGILKIDEAIKWADLVITGEGKIDGQTLGNKAPYAVAKRAKKMGKTVIAIGGAYEMEASTAFDGIFSIANKPMTIETAMENAETLVGQVAGQIALLVNKINSK</sequence>
<dbReference type="EC" id="2.7.1.31" evidence="4"/>
<dbReference type="NCBIfam" id="TIGR00045">
    <property type="entry name" value="glycerate kinase"/>
    <property type="match status" value="1"/>
</dbReference>
<dbReference type="GO" id="GO:0031388">
    <property type="term" value="P:organic acid phosphorylation"/>
    <property type="evidence" value="ECO:0007669"/>
    <property type="project" value="InterPro"/>
</dbReference>
<keyword evidence="3 4" id="KW-0418">Kinase</keyword>
<dbReference type="InterPro" id="IPR018193">
    <property type="entry name" value="Glyc_kinase_flavodox-like_fold"/>
</dbReference>
<accession>A0A3B0UNM8</accession>
<dbReference type="InterPro" id="IPR004381">
    <property type="entry name" value="Glycerate_kinase"/>
</dbReference>
<evidence type="ECO:0000256" key="2">
    <source>
        <dbReference type="ARBA" id="ARBA00022679"/>
    </source>
</evidence>
<protein>
    <submittedName>
        <fullName evidence="4">Glycerate kinase</fullName>
        <ecNumber evidence="4">2.7.1.31</ecNumber>
    </submittedName>
</protein>
<dbReference type="EMBL" id="UOEP01000154">
    <property type="protein sequence ID" value="VAW21754.1"/>
    <property type="molecule type" value="Genomic_DNA"/>
</dbReference>
<organism evidence="4">
    <name type="scientific">hydrothermal vent metagenome</name>
    <dbReference type="NCBI Taxonomy" id="652676"/>
    <lineage>
        <taxon>unclassified sequences</taxon>
        <taxon>metagenomes</taxon>
        <taxon>ecological metagenomes</taxon>
    </lineage>
</organism>
<evidence type="ECO:0000313" key="4">
    <source>
        <dbReference type="EMBL" id="VAW21754.1"/>
    </source>
</evidence>
<name>A0A3B0UNM8_9ZZZZ</name>
<dbReference type="AlphaFoldDB" id="A0A3B0UNM8"/>
<evidence type="ECO:0000256" key="1">
    <source>
        <dbReference type="ARBA" id="ARBA00006284"/>
    </source>
</evidence>
<proteinExistence type="inferred from homology"/>
<dbReference type="GO" id="GO:0008887">
    <property type="term" value="F:glycerate kinase activity"/>
    <property type="evidence" value="ECO:0007669"/>
    <property type="project" value="UniProtKB-EC"/>
</dbReference>
<dbReference type="InterPro" id="IPR036129">
    <property type="entry name" value="Glycerate_kinase_sf"/>
</dbReference>
<dbReference type="Gene3D" id="3.40.50.10350">
    <property type="entry name" value="Glycerate kinase, domain 1"/>
    <property type="match status" value="1"/>
</dbReference>